<comment type="caution">
    <text evidence="1">The sequence shown here is derived from an EMBL/GenBank/DDBJ whole genome shotgun (WGS) entry which is preliminary data.</text>
</comment>
<dbReference type="RefSeq" id="WP_379015393.1">
    <property type="nucleotide sequence ID" value="NZ_JBHSDC010000029.1"/>
</dbReference>
<dbReference type="SUPFAM" id="SSF51126">
    <property type="entry name" value="Pectin lyase-like"/>
    <property type="match status" value="1"/>
</dbReference>
<gene>
    <name evidence="1" type="ORF">ACFOW1_15000</name>
</gene>
<evidence type="ECO:0000313" key="2">
    <source>
        <dbReference type="Proteomes" id="UP001595906"/>
    </source>
</evidence>
<proteinExistence type="predicted"/>
<evidence type="ECO:0000313" key="1">
    <source>
        <dbReference type="EMBL" id="MFC4233207.1"/>
    </source>
</evidence>
<organism evidence="1 2">
    <name type="scientific">Parasediminibacterium paludis</name>
    <dbReference type="NCBI Taxonomy" id="908966"/>
    <lineage>
        <taxon>Bacteria</taxon>
        <taxon>Pseudomonadati</taxon>
        <taxon>Bacteroidota</taxon>
        <taxon>Chitinophagia</taxon>
        <taxon>Chitinophagales</taxon>
        <taxon>Chitinophagaceae</taxon>
        <taxon>Parasediminibacterium</taxon>
    </lineage>
</organism>
<dbReference type="InterPro" id="IPR011050">
    <property type="entry name" value="Pectin_lyase_fold/virulence"/>
</dbReference>
<keyword evidence="2" id="KW-1185">Reference proteome</keyword>
<dbReference type="PROSITE" id="PS51257">
    <property type="entry name" value="PROKAR_LIPOPROTEIN"/>
    <property type="match status" value="1"/>
</dbReference>
<reference evidence="2" key="1">
    <citation type="journal article" date="2019" name="Int. J. Syst. Evol. Microbiol.">
        <title>The Global Catalogue of Microorganisms (GCM) 10K type strain sequencing project: providing services to taxonomists for standard genome sequencing and annotation.</title>
        <authorList>
            <consortium name="The Broad Institute Genomics Platform"/>
            <consortium name="The Broad Institute Genome Sequencing Center for Infectious Disease"/>
            <person name="Wu L."/>
            <person name="Ma J."/>
        </authorList>
    </citation>
    <scope>NUCLEOTIDE SEQUENCE [LARGE SCALE GENOMIC DNA]</scope>
    <source>
        <strain evidence="2">CECT 8010</strain>
    </source>
</reference>
<name>A0ABV8PZ15_9BACT</name>
<accession>A0ABV8PZ15</accession>
<evidence type="ECO:0008006" key="3">
    <source>
        <dbReference type="Google" id="ProtNLM"/>
    </source>
</evidence>
<dbReference type="EMBL" id="JBHSDC010000029">
    <property type="protein sequence ID" value="MFC4233207.1"/>
    <property type="molecule type" value="Genomic_DNA"/>
</dbReference>
<dbReference type="Proteomes" id="UP001595906">
    <property type="component" value="Unassembled WGS sequence"/>
</dbReference>
<sequence>MKKLIIPICILLSGTIFSGCKKLAEDDSNIYKYILPAGSTVSDVAPLCGSIKGVMLTGKTYTLGCDVYVNKGDTLLVQPGVKIISTNSAGIVVRGSFISLGTKEQPNTFTVAGQIKDATPGIPLASDSAHKGFWRGIIGDTSCTNMIIKWTHIDFAGAAYGNVVGPAVNQKASTSYCILFQNPNGNFILEDSWLWGGTDDCIRVSNGKIHVFRNTFEKCGGTGGDIVNVKGGTVGTMAYNFFIGTAYNGQKASNKGQPIGAQQTNIVMYNSTFVNGGLQVIPGQRGSCINFEEGSKGAFFNNVAVNCRVGYRVVNNPVADTSNLTYGNNYQYADSLSIANQFFTFGPVCTRPQPTDLPLPSTYLPANYTYGATYDGTPVVKVLSPQFVNFPLPEPVSPWSVSAIGNANFRLQPGSPLIGKGNTTIVPLVVVPVDPVYGASEVTPPGADLGCYQTNGRGNQH</sequence>
<protein>
    <recommendedName>
        <fullName evidence="3">Parallel beta helix pectate lyase-like protein</fullName>
    </recommendedName>
</protein>